<organism evidence="12 13">
    <name type="scientific">Macrostomum lignano</name>
    <dbReference type="NCBI Taxonomy" id="282301"/>
    <lineage>
        <taxon>Eukaryota</taxon>
        <taxon>Metazoa</taxon>
        <taxon>Spiralia</taxon>
        <taxon>Lophotrochozoa</taxon>
        <taxon>Platyhelminthes</taxon>
        <taxon>Rhabditophora</taxon>
        <taxon>Macrostomorpha</taxon>
        <taxon>Macrostomida</taxon>
        <taxon>Macrostomidae</taxon>
        <taxon>Macrostomum</taxon>
    </lineage>
</organism>
<evidence type="ECO:0000256" key="8">
    <source>
        <dbReference type="ARBA" id="ARBA00048336"/>
    </source>
</evidence>
<protein>
    <recommendedName>
        <fullName evidence="9">Serine/threonine-protein phosphatase</fullName>
        <ecNumber evidence="9">3.1.3.16</ecNumber>
    </recommendedName>
</protein>
<dbReference type="SUPFAM" id="SSF56300">
    <property type="entry name" value="Metallo-dependent phosphatases"/>
    <property type="match status" value="1"/>
</dbReference>
<evidence type="ECO:0000256" key="1">
    <source>
        <dbReference type="ARBA" id="ARBA00001936"/>
    </source>
</evidence>
<keyword evidence="5" id="KW-0904">Protein phosphatase</keyword>
<dbReference type="InterPro" id="IPR050341">
    <property type="entry name" value="PP1_catalytic_subunit"/>
</dbReference>
<comment type="catalytic activity">
    <reaction evidence="7">
        <text>O-phospho-L-seryl-[protein] + H2O = L-seryl-[protein] + phosphate</text>
        <dbReference type="Rhea" id="RHEA:20629"/>
        <dbReference type="Rhea" id="RHEA-COMP:9863"/>
        <dbReference type="Rhea" id="RHEA-COMP:11604"/>
        <dbReference type="ChEBI" id="CHEBI:15377"/>
        <dbReference type="ChEBI" id="CHEBI:29999"/>
        <dbReference type="ChEBI" id="CHEBI:43474"/>
        <dbReference type="ChEBI" id="CHEBI:83421"/>
        <dbReference type="EC" id="3.1.3.16"/>
    </reaction>
</comment>
<comment type="cofactor">
    <cofactor evidence="1">
        <name>Mn(2+)</name>
        <dbReference type="ChEBI" id="CHEBI:29035"/>
    </cofactor>
</comment>
<dbReference type="GO" id="GO:0046872">
    <property type="term" value="F:metal ion binding"/>
    <property type="evidence" value="ECO:0007669"/>
    <property type="project" value="UniProtKB-KW"/>
</dbReference>
<dbReference type="PRINTS" id="PR00114">
    <property type="entry name" value="STPHPHTASE"/>
</dbReference>
<sequence length="550" mass="60713">SGFALEPTAAEAAPADPAASSDSSASSSFIACPGAHLVGVFVFHLLELGLSVGGALPEQVQHDDIAQNRRLCRRPHQAEQCQAGAQVHCQRDDVEPASATGHVDDEAQAVGFDQHPIVGPILPVPFEMPAAGSSSRVKLYSGVQWDSAQSRLQSQWMFIAITPPCEMAEWTTPGVPHAPFDFELGELDAVFNQHGEVGNVGQEARRWQPVHLHGAPGEHLAGADAGPLSGVHAPARSESVEHGATNGSSSQRPWRWSAVTTALVMMKKALFSCAFRGSRPGKNVQLTEGEIRGLCLKSREIFLSQPILLELEAPLKICGDIHGQYYDLLRLFEYGGFPPESNYLFLGDYVDRGKQSLETICLLLAYKIKYPENFFLLRGNHECASINRIYGFYDECKRRYNIKLWKTFTDCFNCLPIAAIIDEKIFCCHGGLSPDLQTMEQIRRIMRPTDVPDQGLLCDLLWSDPDKETMGWGENDRGVSFTFGAEVVAKFLHKHDLDLICRAHQVVEDGYEFFAKRQLVTLFSAPNYCGEFDNAGAMMSVDETLMCSFQ</sequence>
<proteinExistence type="inferred from homology"/>
<evidence type="ECO:0000256" key="7">
    <source>
        <dbReference type="ARBA" id="ARBA00047761"/>
    </source>
</evidence>
<dbReference type="FunFam" id="3.60.21.10:FF:000004">
    <property type="entry name" value="Serine/threonine-protein phosphatase"/>
    <property type="match status" value="1"/>
</dbReference>
<dbReference type="GO" id="GO:0005634">
    <property type="term" value="C:nucleus"/>
    <property type="evidence" value="ECO:0007669"/>
    <property type="project" value="TreeGrafter"/>
</dbReference>
<comment type="catalytic activity">
    <reaction evidence="8 9">
        <text>O-phospho-L-threonyl-[protein] + H2O = L-threonyl-[protein] + phosphate</text>
        <dbReference type="Rhea" id="RHEA:47004"/>
        <dbReference type="Rhea" id="RHEA-COMP:11060"/>
        <dbReference type="Rhea" id="RHEA-COMP:11605"/>
        <dbReference type="ChEBI" id="CHEBI:15377"/>
        <dbReference type="ChEBI" id="CHEBI:30013"/>
        <dbReference type="ChEBI" id="CHEBI:43474"/>
        <dbReference type="ChEBI" id="CHEBI:61977"/>
        <dbReference type="EC" id="3.1.3.16"/>
    </reaction>
</comment>
<evidence type="ECO:0000256" key="5">
    <source>
        <dbReference type="ARBA" id="ARBA00022912"/>
    </source>
</evidence>
<dbReference type="InterPro" id="IPR004843">
    <property type="entry name" value="Calcineurin-like_PHP"/>
</dbReference>
<dbReference type="Gene3D" id="3.60.21.10">
    <property type="match status" value="1"/>
</dbReference>
<dbReference type="InterPro" id="IPR031675">
    <property type="entry name" value="STPPase_N"/>
</dbReference>
<dbReference type="Pfam" id="PF16891">
    <property type="entry name" value="STPPase_N"/>
    <property type="match status" value="1"/>
</dbReference>
<evidence type="ECO:0000313" key="13">
    <source>
        <dbReference type="WBParaSite" id="maker-uti_cns_0014048-snap-gene-0.3-mRNA-1"/>
    </source>
</evidence>
<name>A0A1I8IMP1_9PLAT</name>
<dbReference type="SMART" id="SM00156">
    <property type="entry name" value="PP2Ac"/>
    <property type="match status" value="1"/>
</dbReference>
<keyword evidence="6" id="KW-0464">Manganese</keyword>
<dbReference type="GO" id="GO:0005737">
    <property type="term" value="C:cytoplasm"/>
    <property type="evidence" value="ECO:0007669"/>
    <property type="project" value="TreeGrafter"/>
</dbReference>
<feature type="compositionally biased region" description="Low complexity" evidence="10">
    <location>
        <begin position="9"/>
        <end position="24"/>
    </location>
</feature>
<evidence type="ECO:0000313" key="12">
    <source>
        <dbReference type="Proteomes" id="UP000095280"/>
    </source>
</evidence>
<dbReference type="Proteomes" id="UP000095280">
    <property type="component" value="Unplaced"/>
</dbReference>
<feature type="region of interest" description="Disordered" evidence="10">
    <location>
        <begin position="215"/>
        <end position="252"/>
    </location>
</feature>
<evidence type="ECO:0000256" key="2">
    <source>
        <dbReference type="ARBA" id="ARBA00005333"/>
    </source>
</evidence>
<dbReference type="AlphaFoldDB" id="A0A1I8IMP1"/>
<keyword evidence="4 9" id="KW-0378">Hydrolase</keyword>
<evidence type="ECO:0000256" key="6">
    <source>
        <dbReference type="ARBA" id="ARBA00023211"/>
    </source>
</evidence>
<evidence type="ECO:0000259" key="11">
    <source>
        <dbReference type="PROSITE" id="PS00125"/>
    </source>
</evidence>
<keyword evidence="3" id="KW-0479">Metal-binding</keyword>
<dbReference type="PROSITE" id="PS00125">
    <property type="entry name" value="SER_THR_PHOSPHATASE"/>
    <property type="match status" value="1"/>
</dbReference>
<dbReference type="GO" id="GO:0004722">
    <property type="term" value="F:protein serine/threonine phosphatase activity"/>
    <property type="evidence" value="ECO:0007669"/>
    <property type="project" value="UniProtKB-EC"/>
</dbReference>
<evidence type="ECO:0000256" key="9">
    <source>
        <dbReference type="RuleBase" id="RU004273"/>
    </source>
</evidence>
<accession>A0A1I8IMP1</accession>
<dbReference type="WBParaSite" id="maker-uti_cns_0014048-snap-gene-0.3-mRNA-1">
    <property type="protein sequence ID" value="maker-uti_cns_0014048-snap-gene-0.3-mRNA-1"/>
    <property type="gene ID" value="maker-uti_cns_0014048-snap-gene-0.3"/>
</dbReference>
<comment type="similarity">
    <text evidence="2">Belongs to the PPP phosphatase family. PP-1 subfamily.</text>
</comment>
<dbReference type="EC" id="3.1.3.16" evidence="9"/>
<keyword evidence="12" id="KW-1185">Reference proteome</keyword>
<dbReference type="PANTHER" id="PTHR11668:SF300">
    <property type="entry name" value="SERINE_THREONINE-PROTEIN PHOSPHATASE"/>
    <property type="match status" value="1"/>
</dbReference>
<dbReference type="Pfam" id="PF00149">
    <property type="entry name" value="Metallophos"/>
    <property type="match status" value="1"/>
</dbReference>
<dbReference type="InterPro" id="IPR006186">
    <property type="entry name" value="Ser/Thr-sp_prot-phosphatase"/>
</dbReference>
<evidence type="ECO:0000256" key="10">
    <source>
        <dbReference type="SAM" id="MobiDB-lite"/>
    </source>
</evidence>
<dbReference type="CDD" id="cd07414">
    <property type="entry name" value="MPP_PP1_PPKL"/>
    <property type="match status" value="1"/>
</dbReference>
<feature type="domain" description="Serine/threonine specific protein phosphatases" evidence="11">
    <location>
        <begin position="377"/>
        <end position="382"/>
    </location>
</feature>
<evidence type="ECO:0000256" key="3">
    <source>
        <dbReference type="ARBA" id="ARBA00022723"/>
    </source>
</evidence>
<reference evidence="13" key="1">
    <citation type="submission" date="2016-11" db="UniProtKB">
        <authorList>
            <consortium name="WormBaseParasite"/>
        </authorList>
    </citation>
    <scope>IDENTIFICATION</scope>
</reference>
<dbReference type="InterPro" id="IPR029052">
    <property type="entry name" value="Metallo-depent_PP-like"/>
</dbReference>
<feature type="region of interest" description="Disordered" evidence="10">
    <location>
        <begin position="1"/>
        <end position="24"/>
    </location>
</feature>
<dbReference type="PANTHER" id="PTHR11668">
    <property type="entry name" value="SERINE/THREONINE PROTEIN PHOSPHATASE"/>
    <property type="match status" value="1"/>
</dbReference>
<evidence type="ECO:0000256" key="4">
    <source>
        <dbReference type="ARBA" id="ARBA00022801"/>
    </source>
</evidence>